<dbReference type="InterPro" id="IPR029058">
    <property type="entry name" value="AB_hydrolase_fold"/>
</dbReference>
<dbReference type="BioCyc" id="SESP1179773:BN6_RS19115-MONOMER"/>
<dbReference type="Gene3D" id="2.60.120.260">
    <property type="entry name" value="Galactose-binding domain-like"/>
    <property type="match status" value="1"/>
</dbReference>
<dbReference type="InterPro" id="IPR005674">
    <property type="entry name" value="CocE/Ser_esterase"/>
</dbReference>
<accession>K0JTW7</accession>
<keyword evidence="1 4" id="KW-0378">Hydrolase</keyword>
<feature type="chain" id="PRO_5003835645" evidence="2">
    <location>
        <begin position="27"/>
        <end position="636"/>
    </location>
</feature>
<dbReference type="Pfam" id="PF08530">
    <property type="entry name" value="PepX_C"/>
    <property type="match status" value="1"/>
</dbReference>
<protein>
    <submittedName>
        <fullName evidence="4">Putative Xaa-Pro dipeptidyl-peptidase</fullName>
        <ecNumber evidence="4">3.4.14.11</ecNumber>
    </submittedName>
</protein>
<dbReference type="GO" id="GO:0008239">
    <property type="term" value="F:dipeptidyl-peptidase activity"/>
    <property type="evidence" value="ECO:0007669"/>
    <property type="project" value="UniProtKB-EC"/>
</dbReference>
<dbReference type="PATRIC" id="fig|1179773.3.peg.3952"/>
<dbReference type="OrthoDB" id="5240615at2"/>
<reference evidence="4 5" key="1">
    <citation type="journal article" date="2012" name="BMC Genomics">
        <title>Complete genome sequence of Saccharothrix espanaensis DSM 44229T and comparison to the other completely sequenced Pseudonocardiaceae.</title>
        <authorList>
            <person name="Strobel T."/>
            <person name="Al-Dilaimi A."/>
            <person name="Blom J."/>
            <person name="Gessner A."/>
            <person name="Kalinowski J."/>
            <person name="Luzhetska M."/>
            <person name="Puhler A."/>
            <person name="Szczepanowski R."/>
            <person name="Bechthold A."/>
            <person name="Ruckert C."/>
        </authorList>
    </citation>
    <scope>NUCLEOTIDE SEQUENCE [LARGE SCALE GENOMIC DNA]</scope>
    <source>
        <strain evidence="5">ATCC 51144 / DSM 44229 / JCM 9112 / NBRC 15066 / NRRL 15764</strain>
    </source>
</reference>
<keyword evidence="5" id="KW-1185">Reference proteome</keyword>
<evidence type="ECO:0000256" key="2">
    <source>
        <dbReference type="SAM" id="SignalP"/>
    </source>
</evidence>
<organism evidence="4 5">
    <name type="scientific">Saccharothrix espanaensis (strain ATCC 51144 / DSM 44229 / JCM 9112 / NBRC 15066 / NRRL 15764)</name>
    <dbReference type="NCBI Taxonomy" id="1179773"/>
    <lineage>
        <taxon>Bacteria</taxon>
        <taxon>Bacillati</taxon>
        <taxon>Actinomycetota</taxon>
        <taxon>Actinomycetes</taxon>
        <taxon>Pseudonocardiales</taxon>
        <taxon>Pseudonocardiaceae</taxon>
        <taxon>Saccharothrix</taxon>
    </lineage>
</organism>
<name>K0JTW7_SACES</name>
<feature type="domain" description="Xaa-Pro dipeptidyl-peptidase C-terminal" evidence="3">
    <location>
        <begin position="345"/>
        <end position="611"/>
    </location>
</feature>
<dbReference type="eggNOG" id="COG2936">
    <property type="taxonomic scope" value="Bacteria"/>
</dbReference>
<dbReference type="NCBIfam" id="TIGR00976">
    <property type="entry name" value="CocE_NonD"/>
    <property type="match status" value="1"/>
</dbReference>
<dbReference type="InterPro" id="IPR008979">
    <property type="entry name" value="Galactose-bd-like_sf"/>
</dbReference>
<gene>
    <name evidence="4" type="ordered locus">BN6_39520</name>
</gene>
<dbReference type="InterPro" id="IPR013736">
    <property type="entry name" value="Xaa-Pro_dipept_C"/>
</dbReference>
<dbReference type="NCBIfam" id="NF003780">
    <property type="entry name" value="PRK05371.1-1"/>
    <property type="match status" value="1"/>
</dbReference>
<dbReference type="STRING" id="1179773.BN6_39520"/>
<evidence type="ECO:0000313" key="4">
    <source>
        <dbReference type="EMBL" id="CCH31240.1"/>
    </source>
</evidence>
<dbReference type="SUPFAM" id="SSF49785">
    <property type="entry name" value="Galactose-binding domain-like"/>
    <property type="match status" value="1"/>
</dbReference>
<dbReference type="RefSeq" id="WP_015101352.1">
    <property type="nucleotide sequence ID" value="NC_019673.1"/>
</dbReference>
<dbReference type="AlphaFoldDB" id="K0JTW7"/>
<dbReference type="EC" id="3.4.14.11" evidence="4"/>
<sequence>MRSGLVKLLTVALVLAGTAVPGTASAAGRVVSEPVYDFASAIRETVWVDTGRDGDADGRDDRVAADLVRPREAADRGIKVPVIMDASPYYSCCGRGGEKEVKTYDGAGRPVGFPLYYDNFFVPRGYAVVLVDLAGTNRSRGCVDVGGVSDVGSAKSVVDWLNGRATGYSSATGGTAVSAAWSTGNVGMIGKSYDGTIANGVAATGVAGLKTIVPIAAISSWYDYYRTDGAVGNSGSPAGLAQTVSARNQGQNCSAANQRLRQDFPANGDYSPAWLERDHVAAAKNVRASVFAVNGVNDLNVKTINFGQWWSALASTGVDRKLWLSQTGHVDPFDFRRAEWVAALHQWFDHYLLGLDNGVGNSPRVSVERQPDVWVDQTAWPAAGTRDVVLRPVAGPTAGVGTMTSGPAVTGSASITDTGRVGEATWAAQPTATSTSRVLYSTGVLAQDLHVSGTGTVTVTVTPSTPTARVSAVLVDYGRQTIRNYGGAGEGVKFGSAEDCWGASTTGDDACYRIAATDTANVGLHIFSRGWADLANHRSLSREEQLVPGRPYTMTFRLASTDKVVPKGHQLALIIGGTDAGFVSAPAQPPRLTVDLSKTFVTLPLDGTTPVAGVPGSLPAHPAQVVATEPARLDHG</sequence>
<dbReference type="Proteomes" id="UP000006281">
    <property type="component" value="Chromosome"/>
</dbReference>
<dbReference type="KEGG" id="sesp:BN6_39520"/>
<dbReference type="HOGENOM" id="CLU_011800_1_0_11"/>
<proteinExistence type="predicted"/>
<evidence type="ECO:0000256" key="1">
    <source>
        <dbReference type="ARBA" id="ARBA00022801"/>
    </source>
</evidence>
<dbReference type="InterPro" id="IPR000383">
    <property type="entry name" value="Xaa-Pro-like_dom"/>
</dbReference>
<dbReference type="SMART" id="SM00939">
    <property type="entry name" value="PepX_C"/>
    <property type="match status" value="1"/>
</dbReference>
<evidence type="ECO:0000259" key="3">
    <source>
        <dbReference type="SMART" id="SM00939"/>
    </source>
</evidence>
<evidence type="ECO:0000313" key="5">
    <source>
        <dbReference type="Proteomes" id="UP000006281"/>
    </source>
</evidence>
<dbReference type="EMBL" id="HE804045">
    <property type="protein sequence ID" value="CCH31240.1"/>
    <property type="molecule type" value="Genomic_DNA"/>
</dbReference>
<dbReference type="Gene3D" id="3.40.50.1820">
    <property type="entry name" value="alpha/beta hydrolase"/>
    <property type="match status" value="2"/>
</dbReference>
<feature type="signal peptide" evidence="2">
    <location>
        <begin position="1"/>
        <end position="26"/>
    </location>
</feature>
<dbReference type="Pfam" id="PF02129">
    <property type="entry name" value="Peptidase_S15"/>
    <property type="match status" value="1"/>
</dbReference>
<keyword evidence="2" id="KW-0732">Signal</keyword>
<dbReference type="SUPFAM" id="SSF53474">
    <property type="entry name" value="alpha/beta-Hydrolases"/>
    <property type="match status" value="1"/>
</dbReference>